<dbReference type="EnsemblBacteria" id="ABL68348">
    <property type="protein sequence ID" value="ABL68348"/>
    <property type="gene ID" value="Pden_0234"/>
</dbReference>
<dbReference type="EMBL" id="CP000489">
    <property type="protein sequence ID" value="ABL68348.1"/>
    <property type="molecule type" value="Genomic_DNA"/>
</dbReference>
<dbReference type="KEGG" id="pde:Pden_0234"/>
<keyword evidence="2" id="KW-1185">Reference proteome</keyword>
<organism evidence="1 2">
    <name type="scientific">Paracoccus denitrificans (strain Pd 1222)</name>
    <dbReference type="NCBI Taxonomy" id="318586"/>
    <lineage>
        <taxon>Bacteria</taxon>
        <taxon>Pseudomonadati</taxon>
        <taxon>Pseudomonadota</taxon>
        <taxon>Alphaproteobacteria</taxon>
        <taxon>Rhodobacterales</taxon>
        <taxon>Paracoccaceae</taxon>
        <taxon>Paracoccus</taxon>
    </lineage>
</organism>
<protein>
    <recommendedName>
        <fullName evidence="3">3-oxoadipate enol-lactonase</fullName>
    </recommendedName>
</protein>
<dbReference type="GeneID" id="93451458"/>
<name>A1AYK4_PARDP</name>
<dbReference type="AlphaFoldDB" id="A1AYK4"/>
<sequence length="114" mass="11825">MRRLRTDDPAGVETTLASFAATSVDGHAGCCAALAEADLRDQLHRIAHPLLAVSGDDDPVCPPAELAAIADGVQHGRHLSLPGRHIVSPESALQFNAALEEFLKAGPARGGGTR</sequence>
<evidence type="ECO:0000313" key="2">
    <source>
        <dbReference type="Proteomes" id="UP000000361"/>
    </source>
</evidence>
<reference evidence="2" key="1">
    <citation type="submission" date="2006-12" db="EMBL/GenBank/DDBJ databases">
        <title>Complete sequence of chromosome 1 of Paracoccus denitrificans PD1222.</title>
        <authorList>
            <person name="Copeland A."/>
            <person name="Lucas S."/>
            <person name="Lapidus A."/>
            <person name="Barry K."/>
            <person name="Detter J.C."/>
            <person name="Glavina del Rio T."/>
            <person name="Hammon N."/>
            <person name="Israni S."/>
            <person name="Dalin E."/>
            <person name="Tice H."/>
            <person name="Pitluck S."/>
            <person name="Munk A.C."/>
            <person name="Brettin T."/>
            <person name="Bruce D."/>
            <person name="Han C."/>
            <person name="Tapia R."/>
            <person name="Gilna P."/>
            <person name="Schmutz J."/>
            <person name="Larimer F."/>
            <person name="Land M."/>
            <person name="Hauser L."/>
            <person name="Kyrpides N."/>
            <person name="Lykidis A."/>
            <person name="Spiro S."/>
            <person name="Richardson D.J."/>
            <person name="Moir J.W.B."/>
            <person name="Ferguson S.J."/>
            <person name="van Spanning R.J.M."/>
            <person name="Richardson P."/>
        </authorList>
    </citation>
    <scope>NUCLEOTIDE SEQUENCE [LARGE SCALE GENOMIC DNA]</scope>
    <source>
        <strain evidence="2">Pd 1222</strain>
    </source>
</reference>
<proteinExistence type="predicted"/>
<dbReference type="Gene3D" id="3.40.50.1820">
    <property type="entry name" value="alpha/beta hydrolase"/>
    <property type="match status" value="1"/>
</dbReference>
<dbReference type="HOGENOM" id="CLU_2118706_0_0_5"/>
<dbReference type="STRING" id="318586.Pden_0234"/>
<dbReference type="Proteomes" id="UP000000361">
    <property type="component" value="Chromosome 1"/>
</dbReference>
<gene>
    <name evidence="1" type="ordered locus">Pden_0234</name>
</gene>
<dbReference type="InterPro" id="IPR029058">
    <property type="entry name" value="AB_hydrolase_fold"/>
</dbReference>
<accession>A1AYK4</accession>
<dbReference type="RefSeq" id="WP_011746581.1">
    <property type="nucleotide sequence ID" value="NC_008686.1"/>
</dbReference>
<evidence type="ECO:0008006" key="3">
    <source>
        <dbReference type="Google" id="ProtNLM"/>
    </source>
</evidence>
<dbReference type="eggNOG" id="COG2267">
    <property type="taxonomic scope" value="Bacteria"/>
</dbReference>
<evidence type="ECO:0000313" key="1">
    <source>
        <dbReference type="EMBL" id="ABL68348.1"/>
    </source>
</evidence>
<dbReference type="SUPFAM" id="SSF53474">
    <property type="entry name" value="alpha/beta-Hydrolases"/>
    <property type="match status" value="1"/>
</dbReference>